<sequence length="61" mass="7195">MLQLRQDKVILSGASRIFQETEKGNVYCNQQQQQHIQIQPAERLYTEDEPVWVCDVFGWAK</sequence>
<evidence type="ECO:0000313" key="2">
    <source>
        <dbReference type="Proteomes" id="UP000618754"/>
    </source>
</evidence>
<organism evidence="1 2">
    <name type="scientific">Mucilaginibacter rigui</name>
    <dbReference type="NCBI Taxonomy" id="534635"/>
    <lineage>
        <taxon>Bacteria</taxon>
        <taxon>Pseudomonadati</taxon>
        <taxon>Bacteroidota</taxon>
        <taxon>Sphingobacteriia</taxon>
        <taxon>Sphingobacteriales</taxon>
        <taxon>Sphingobacteriaceae</taxon>
        <taxon>Mucilaginibacter</taxon>
    </lineage>
</organism>
<dbReference type="EMBL" id="JACWMW010000001">
    <property type="protein sequence ID" value="MBD1384850.1"/>
    <property type="molecule type" value="Genomic_DNA"/>
</dbReference>
<protein>
    <submittedName>
        <fullName evidence="1">Uncharacterized protein</fullName>
    </submittedName>
</protein>
<keyword evidence="2" id="KW-1185">Reference proteome</keyword>
<proteinExistence type="predicted"/>
<dbReference type="Proteomes" id="UP000618754">
    <property type="component" value="Unassembled WGS sequence"/>
</dbReference>
<reference evidence="1 2" key="1">
    <citation type="submission" date="2020-09" db="EMBL/GenBank/DDBJ databases">
        <title>Novel species of Mucilaginibacter isolated from a glacier on the Tibetan Plateau.</title>
        <authorList>
            <person name="Liu Q."/>
            <person name="Xin Y.-H."/>
        </authorList>
    </citation>
    <scope>NUCLEOTIDE SEQUENCE [LARGE SCALE GENOMIC DNA]</scope>
    <source>
        <strain evidence="1 2">CGMCC 1.13878</strain>
    </source>
</reference>
<accession>A0ABR7X2M8</accession>
<evidence type="ECO:0000313" key="1">
    <source>
        <dbReference type="EMBL" id="MBD1384850.1"/>
    </source>
</evidence>
<gene>
    <name evidence="1" type="ORF">IDJ75_06140</name>
</gene>
<name>A0ABR7X2M8_9SPHI</name>
<dbReference type="RefSeq" id="WP_191174695.1">
    <property type="nucleotide sequence ID" value="NZ_JACWMW010000001.1"/>
</dbReference>
<comment type="caution">
    <text evidence="1">The sequence shown here is derived from an EMBL/GenBank/DDBJ whole genome shotgun (WGS) entry which is preliminary data.</text>
</comment>